<reference evidence="1 2" key="1">
    <citation type="submission" date="2006-09" db="EMBL/GenBank/DDBJ databases">
        <title>Sequence and annotation of the 288-kb ATCV-1 virus that infects an endosymbiotic Chlorella strain of the heliozoon Acanthocystis turfacea.</title>
        <authorList>
            <person name="Fitzgerald L.A."/>
            <person name="Graves M.V."/>
            <person name="Li X."/>
            <person name="Pfitzner A.J.P."/>
            <person name="Hartigan J."/>
            <person name="Van Etten J.L."/>
        </authorList>
    </citation>
    <scope>NUCLEOTIDE SEQUENCE [LARGE SCALE GENOMIC DNA]</scope>
    <source>
        <strain evidence="1 2">ATCV-1</strain>
    </source>
</reference>
<dbReference type="EMBL" id="EF101928">
    <property type="protein sequence ID" value="ABT16256.1"/>
    <property type="molecule type" value="Genomic_DNA"/>
</dbReference>
<dbReference type="KEGG" id="vg:5470404"/>
<dbReference type="Proteomes" id="UP000202420">
    <property type="component" value="Segment"/>
</dbReference>
<name>A7K882_9PHYC</name>
<evidence type="ECO:0000313" key="1">
    <source>
        <dbReference type="EMBL" id="ABT16256.1"/>
    </source>
</evidence>
<dbReference type="RefSeq" id="YP_001426603.1">
    <property type="nucleotide sequence ID" value="NC_008724.1"/>
</dbReference>
<accession>A7K882</accession>
<dbReference type="GeneID" id="5470404"/>
<protein>
    <submittedName>
        <fullName evidence="1">Uncharacterized protein z122L</fullName>
    </submittedName>
</protein>
<gene>
    <name evidence="1" type="primary">z122L</name>
    <name evidence="1" type="ORF">ATCV1_z122L</name>
</gene>
<proteinExistence type="predicted"/>
<organism evidence="1 2">
    <name type="scientific">Chlorovirus heliozoae</name>
    <dbReference type="NCBI Taxonomy" id="322019"/>
    <lineage>
        <taxon>Viruses</taxon>
        <taxon>Varidnaviria</taxon>
        <taxon>Bamfordvirae</taxon>
        <taxon>Nucleocytoviricota</taxon>
        <taxon>Megaviricetes</taxon>
        <taxon>Algavirales</taxon>
        <taxon>Phycodnaviridae</taxon>
        <taxon>Chlorovirus</taxon>
    </lineage>
</organism>
<evidence type="ECO:0000313" key="2">
    <source>
        <dbReference type="Proteomes" id="UP000202420"/>
    </source>
</evidence>
<keyword evidence="2" id="KW-1185">Reference proteome</keyword>
<sequence length="197" mass="21588">MEDVNILVFFKVVPKHGIPMDEELWLHRQPCRPKTVPEVMLPDRDMRGALEENLAQFAVWLWTPLGIAEAGIPDGSCQDCEIAVQDVARRVNEVCPGTLDCVGNATQRLAVVLANTVPTFVNEVPEAVGPLALRLDELSQHIRVLSGGHDVVVIEVCHIVCIDEERQAPINAVTIPPAIPNVLGEHKLDHGVLALEL</sequence>